<evidence type="ECO:0000256" key="2">
    <source>
        <dbReference type="HAMAP-Rule" id="MF_00984"/>
    </source>
</evidence>
<comment type="function">
    <text evidence="2">Plays an important role in DNA replication, recombination and repair. Binds to ssDNA and to an array of partner proteins to recruit them to their sites of action during DNA metabolism.</text>
</comment>
<dbReference type="NCBIfam" id="TIGR00621">
    <property type="entry name" value="ssb"/>
    <property type="match status" value="1"/>
</dbReference>
<dbReference type="GO" id="GO:0006281">
    <property type="term" value="P:DNA repair"/>
    <property type="evidence" value="ECO:0007669"/>
    <property type="project" value="UniProtKB-UniRule"/>
</dbReference>
<dbReference type="Pfam" id="PF00436">
    <property type="entry name" value="SSB"/>
    <property type="match status" value="1"/>
</dbReference>
<keyword evidence="2" id="KW-0233">DNA recombination</keyword>
<dbReference type="PANTHER" id="PTHR10302">
    <property type="entry name" value="SINGLE-STRANDED DNA-BINDING PROTEIN"/>
    <property type="match status" value="1"/>
</dbReference>
<dbReference type="InterPro" id="IPR000424">
    <property type="entry name" value="Primosome_PriB/ssb"/>
</dbReference>
<keyword evidence="2" id="KW-0234">DNA repair</keyword>
<accession>A0A517YTX9</accession>
<gene>
    <name evidence="5" type="primary">ssb_1</name>
    <name evidence="5" type="ORF">KS4_17460</name>
</gene>
<proteinExistence type="inferred from homology"/>
<name>A0A517YTX9_9BACT</name>
<evidence type="ECO:0000256" key="1">
    <source>
        <dbReference type="ARBA" id="ARBA00023125"/>
    </source>
</evidence>
<feature type="compositionally biased region" description="Gly residues" evidence="4">
    <location>
        <begin position="115"/>
        <end position="142"/>
    </location>
</feature>
<dbReference type="GO" id="GO:0003697">
    <property type="term" value="F:single-stranded DNA binding"/>
    <property type="evidence" value="ECO:0007669"/>
    <property type="project" value="UniProtKB-UniRule"/>
</dbReference>
<protein>
    <recommendedName>
        <fullName evidence="2 3">Single-stranded DNA-binding protein</fullName>
        <shortName evidence="2">SSB</shortName>
    </recommendedName>
</protein>
<dbReference type="GO" id="GO:0006310">
    <property type="term" value="P:DNA recombination"/>
    <property type="evidence" value="ECO:0007669"/>
    <property type="project" value="UniProtKB-UniRule"/>
</dbReference>
<feature type="compositionally biased region" description="Gly residues" evidence="4">
    <location>
        <begin position="154"/>
        <end position="169"/>
    </location>
</feature>
<feature type="region of interest" description="Disordered" evidence="4">
    <location>
        <begin position="113"/>
        <end position="182"/>
    </location>
</feature>
<keyword evidence="1 2" id="KW-0238">DNA-binding</keyword>
<dbReference type="PROSITE" id="PS50935">
    <property type="entry name" value="SSB"/>
    <property type="match status" value="1"/>
</dbReference>
<evidence type="ECO:0000313" key="5">
    <source>
        <dbReference type="EMBL" id="QDU33690.1"/>
    </source>
</evidence>
<dbReference type="GO" id="GO:0006260">
    <property type="term" value="P:DNA replication"/>
    <property type="evidence" value="ECO:0007669"/>
    <property type="project" value="UniProtKB-UniRule"/>
</dbReference>
<comment type="caution">
    <text evidence="2">Lacks conserved residue(s) required for the propagation of feature annotation.</text>
</comment>
<keyword evidence="2" id="KW-0227">DNA damage</keyword>
<dbReference type="CDD" id="cd04496">
    <property type="entry name" value="SSB_OBF"/>
    <property type="match status" value="1"/>
</dbReference>
<evidence type="ECO:0000313" key="6">
    <source>
        <dbReference type="Proteomes" id="UP000317369"/>
    </source>
</evidence>
<dbReference type="AlphaFoldDB" id="A0A517YTX9"/>
<evidence type="ECO:0000256" key="4">
    <source>
        <dbReference type="SAM" id="MobiDB-lite"/>
    </source>
</evidence>
<dbReference type="RefSeq" id="WP_145076926.1">
    <property type="nucleotide sequence ID" value="NZ_CP036425.1"/>
</dbReference>
<sequence>MPNLNKVFLMGNLTRDPELRYLPNSNMPVVNFGLAINRTWYNKNTNEKQEETTFIDVEGFGKQAEIVNQYISKGRPIFVEGRLKLDQWQDQNGNNRSKIKIIMEKFEFLGSRDNNGGGGNRGGGGGGGGYNRGGNDGGGYGQQGQQYENPSQGYSGGSNGGGGGGGGGAAPAVDVNDDDIPF</sequence>
<dbReference type="Gene3D" id="2.40.50.140">
    <property type="entry name" value="Nucleic acid-binding proteins"/>
    <property type="match status" value="1"/>
</dbReference>
<dbReference type="SUPFAM" id="SSF50249">
    <property type="entry name" value="Nucleic acid-binding proteins"/>
    <property type="match status" value="1"/>
</dbReference>
<dbReference type="EMBL" id="CP036425">
    <property type="protein sequence ID" value="QDU33690.1"/>
    <property type="molecule type" value="Genomic_DNA"/>
</dbReference>
<organism evidence="5 6">
    <name type="scientific">Poriferisphaera corsica</name>
    <dbReference type="NCBI Taxonomy" id="2528020"/>
    <lineage>
        <taxon>Bacteria</taxon>
        <taxon>Pseudomonadati</taxon>
        <taxon>Planctomycetota</taxon>
        <taxon>Phycisphaerae</taxon>
        <taxon>Phycisphaerales</taxon>
        <taxon>Phycisphaeraceae</taxon>
        <taxon>Poriferisphaera</taxon>
    </lineage>
</organism>
<dbReference type="PANTHER" id="PTHR10302:SF27">
    <property type="entry name" value="SINGLE-STRANDED DNA-BINDING PROTEIN"/>
    <property type="match status" value="1"/>
</dbReference>
<keyword evidence="6" id="KW-1185">Reference proteome</keyword>
<reference evidence="5 6" key="1">
    <citation type="submission" date="2019-02" db="EMBL/GenBank/DDBJ databases">
        <title>Deep-cultivation of Planctomycetes and their phenomic and genomic characterization uncovers novel biology.</title>
        <authorList>
            <person name="Wiegand S."/>
            <person name="Jogler M."/>
            <person name="Boedeker C."/>
            <person name="Pinto D."/>
            <person name="Vollmers J."/>
            <person name="Rivas-Marin E."/>
            <person name="Kohn T."/>
            <person name="Peeters S.H."/>
            <person name="Heuer A."/>
            <person name="Rast P."/>
            <person name="Oberbeckmann S."/>
            <person name="Bunk B."/>
            <person name="Jeske O."/>
            <person name="Meyerdierks A."/>
            <person name="Storesund J.E."/>
            <person name="Kallscheuer N."/>
            <person name="Luecker S."/>
            <person name="Lage O.M."/>
            <person name="Pohl T."/>
            <person name="Merkel B.J."/>
            <person name="Hornburger P."/>
            <person name="Mueller R.-W."/>
            <person name="Bruemmer F."/>
            <person name="Labrenz M."/>
            <person name="Spormann A.M."/>
            <person name="Op den Camp H."/>
            <person name="Overmann J."/>
            <person name="Amann R."/>
            <person name="Jetten M.S.M."/>
            <person name="Mascher T."/>
            <person name="Medema M.H."/>
            <person name="Devos D.P."/>
            <person name="Kaster A.-K."/>
            <person name="Ovreas L."/>
            <person name="Rohde M."/>
            <person name="Galperin M.Y."/>
            <person name="Jogler C."/>
        </authorList>
    </citation>
    <scope>NUCLEOTIDE SEQUENCE [LARGE SCALE GENOMIC DNA]</scope>
    <source>
        <strain evidence="5 6">KS4</strain>
    </source>
</reference>
<dbReference type="OrthoDB" id="9809878at2"/>
<comment type="subunit">
    <text evidence="2">Homotetramer.</text>
</comment>
<dbReference type="KEGG" id="pcor:KS4_17460"/>
<dbReference type="HAMAP" id="MF_00984">
    <property type="entry name" value="SSB"/>
    <property type="match status" value="1"/>
</dbReference>
<dbReference type="InterPro" id="IPR012340">
    <property type="entry name" value="NA-bd_OB-fold"/>
</dbReference>
<keyword evidence="2" id="KW-0235">DNA replication</keyword>
<dbReference type="Proteomes" id="UP000317369">
    <property type="component" value="Chromosome"/>
</dbReference>
<dbReference type="InterPro" id="IPR011344">
    <property type="entry name" value="ssDNA-bd"/>
</dbReference>
<evidence type="ECO:0000256" key="3">
    <source>
        <dbReference type="RuleBase" id="RU000524"/>
    </source>
</evidence>
<feature type="short sequence motif" description="Important for interaction with partner proteins" evidence="2">
    <location>
        <begin position="177"/>
        <end position="182"/>
    </location>
</feature>
<dbReference type="GO" id="GO:0009295">
    <property type="term" value="C:nucleoid"/>
    <property type="evidence" value="ECO:0007669"/>
    <property type="project" value="TreeGrafter"/>
</dbReference>